<accession>A0A8H7EW26</accession>
<evidence type="ECO:0000313" key="3">
    <source>
        <dbReference type="Proteomes" id="UP000629468"/>
    </source>
</evidence>
<organism evidence="2 3">
    <name type="scientific">Agaricus bisporus var. burnettii</name>
    <dbReference type="NCBI Taxonomy" id="192524"/>
    <lineage>
        <taxon>Eukaryota</taxon>
        <taxon>Fungi</taxon>
        <taxon>Dikarya</taxon>
        <taxon>Basidiomycota</taxon>
        <taxon>Agaricomycotina</taxon>
        <taxon>Agaricomycetes</taxon>
        <taxon>Agaricomycetidae</taxon>
        <taxon>Agaricales</taxon>
        <taxon>Agaricineae</taxon>
        <taxon>Agaricaceae</taxon>
        <taxon>Agaricus</taxon>
    </lineage>
</organism>
<sequence>MQAAHTVFNRTPSMESEEVARRNHLPLPPIKEHRDGPSSTEAQPASTRASFFDDDDLPFLSRSFIRFRAFFVRIFRR</sequence>
<dbReference type="AlphaFoldDB" id="A0A8H7EW26"/>
<evidence type="ECO:0000256" key="1">
    <source>
        <dbReference type="SAM" id="MobiDB-lite"/>
    </source>
</evidence>
<reference evidence="2 3" key="1">
    <citation type="journal article" name="Sci. Rep.">
        <title>Telomere-to-telomere assembled and centromere annotated genomes of the two main subspecies of the button mushroom Agaricus bisporus reveal especially polymorphic chromosome ends.</title>
        <authorList>
            <person name="Sonnenberg A.S.M."/>
            <person name="Sedaghat-Telgerd N."/>
            <person name="Lavrijssen B."/>
            <person name="Ohm R.A."/>
            <person name="Hendrickx P.M."/>
            <person name="Scholtmeijer K."/>
            <person name="Baars J.J.P."/>
            <person name="van Peer A."/>
        </authorList>
    </citation>
    <scope>NUCLEOTIDE SEQUENCE [LARGE SCALE GENOMIC DNA]</scope>
    <source>
        <strain evidence="2 3">H119_p4</strain>
    </source>
</reference>
<proteinExistence type="predicted"/>
<name>A0A8H7EW26_AGABI</name>
<dbReference type="Proteomes" id="UP000629468">
    <property type="component" value="Unassembled WGS sequence"/>
</dbReference>
<comment type="caution">
    <text evidence="2">The sequence shown here is derived from an EMBL/GenBank/DDBJ whole genome shotgun (WGS) entry which is preliminary data.</text>
</comment>
<feature type="compositionally biased region" description="Polar residues" evidence="1">
    <location>
        <begin position="37"/>
        <end position="47"/>
    </location>
</feature>
<evidence type="ECO:0000313" key="2">
    <source>
        <dbReference type="EMBL" id="KAF7760793.1"/>
    </source>
</evidence>
<gene>
    <name evidence="2" type="ORF">Agabi119p4_10202</name>
</gene>
<dbReference type="EMBL" id="JABXXO010000014">
    <property type="protein sequence ID" value="KAF7760793.1"/>
    <property type="molecule type" value="Genomic_DNA"/>
</dbReference>
<protein>
    <submittedName>
        <fullName evidence="2">Uncharacterized protein</fullName>
    </submittedName>
</protein>
<feature type="region of interest" description="Disordered" evidence="1">
    <location>
        <begin position="1"/>
        <end position="47"/>
    </location>
</feature>